<dbReference type="GO" id="GO:0042752">
    <property type="term" value="P:regulation of circadian rhythm"/>
    <property type="evidence" value="ECO:0007669"/>
    <property type="project" value="InterPro"/>
</dbReference>
<feature type="region of interest" description="Disordered" evidence="1">
    <location>
        <begin position="129"/>
        <end position="159"/>
    </location>
</feature>
<dbReference type="EMBL" id="DUZY01000002">
    <property type="protein sequence ID" value="DAD26107.1"/>
    <property type="molecule type" value="Genomic_DNA"/>
</dbReference>
<evidence type="ECO:0000313" key="3">
    <source>
        <dbReference type="Proteomes" id="UP000607653"/>
    </source>
</evidence>
<sequence length="180" mass="18439">MWKVPDEMLVPRKARSASAKRSLECWTLSGGGSGRAGGGGGGGGGGGCGEQFHSQASTSPTRPSAPVPSPALISPSSSNASIRKKMKPIGAKHQPPKIIKASSSSIQEIEIEVAEVLYGLKRQSHCPTNQEITANASQKVDSKETNESSNEAKSRVSSPISVSISTVAAATVTAAAVRVS</sequence>
<feature type="compositionally biased region" description="Basic and acidic residues" evidence="1">
    <location>
        <begin position="1"/>
        <end position="10"/>
    </location>
</feature>
<feature type="compositionally biased region" description="Gly residues" evidence="1">
    <location>
        <begin position="29"/>
        <end position="49"/>
    </location>
</feature>
<evidence type="ECO:0000313" key="2">
    <source>
        <dbReference type="EMBL" id="DAD26107.1"/>
    </source>
</evidence>
<proteinExistence type="predicted"/>
<accession>A0A822Y0X3</accession>
<reference evidence="2 3" key="1">
    <citation type="journal article" date="2020" name="Mol. Biol. Evol.">
        <title>Distinct Expression and Methylation Patterns for Genes with Different Fates following a Single Whole-Genome Duplication in Flowering Plants.</title>
        <authorList>
            <person name="Shi T."/>
            <person name="Rahmani R.S."/>
            <person name="Gugger P.F."/>
            <person name="Wang M."/>
            <person name="Li H."/>
            <person name="Zhang Y."/>
            <person name="Li Z."/>
            <person name="Wang Q."/>
            <person name="Van de Peer Y."/>
            <person name="Marchal K."/>
            <person name="Chen J."/>
        </authorList>
    </citation>
    <scope>NUCLEOTIDE SEQUENCE [LARGE SCALE GENOMIC DNA]</scope>
    <source>
        <tissue evidence="2">Leaf</tissue>
    </source>
</reference>
<dbReference type="Proteomes" id="UP000607653">
    <property type="component" value="Unassembled WGS sequence"/>
</dbReference>
<comment type="caution">
    <text evidence="2">The sequence shown here is derived from an EMBL/GenBank/DDBJ whole genome shotgun (WGS) entry which is preliminary data.</text>
</comment>
<feature type="region of interest" description="Disordered" evidence="1">
    <location>
        <begin position="1"/>
        <end position="103"/>
    </location>
</feature>
<feature type="compositionally biased region" description="Polar residues" evidence="1">
    <location>
        <begin position="129"/>
        <end position="139"/>
    </location>
</feature>
<gene>
    <name evidence="2" type="ORF">HUJ06_027575</name>
</gene>
<dbReference type="PANTHER" id="PTHR34798">
    <property type="entry name" value="PROTEIN TIME FOR COFFEE"/>
    <property type="match status" value="1"/>
</dbReference>
<evidence type="ECO:0000256" key="1">
    <source>
        <dbReference type="SAM" id="MobiDB-lite"/>
    </source>
</evidence>
<dbReference type="InterPro" id="IPR039317">
    <property type="entry name" value="TIC"/>
</dbReference>
<feature type="compositionally biased region" description="Basic and acidic residues" evidence="1">
    <location>
        <begin position="140"/>
        <end position="154"/>
    </location>
</feature>
<dbReference type="AlphaFoldDB" id="A0A822Y0X3"/>
<feature type="compositionally biased region" description="Polar residues" evidence="1">
    <location>
        <begin position="52"/>
        <end position="62"/>
    </location>
</feature>
<keyword evidence="3" id="KW-1185">Reference proteome</keyword>
<name>A0A822Y0X3_NELNU</name>
<organism evidence="2 3">
    <name type="scientific">Nelumbo nucifera</name>
    <name type="common">Sacred lotus</name>
    <dbReference type="NCBI Taxonomy" id="4432"/>
    <lineage>
        <taxon>Eukaryota</taxon>
        <taxon>Viridiplantae</taxon>
        <taxon>Streptophyta</taxon>
        <taxon>Embryophyta</taxon>
        <taxon>Tracheophyta</taxon>
        <taxon>Spermatophyta</taxon>
        <taxon>Magnoliopsida</taxon>
        <taxon>Proteales</taxon>
        <taxon>Nelumbonaceae</taxon>
        <taxon>Nelumbo</taxon>
    </lineage>
</organism>
<protein>
    <submittedName>
        <fullName evidence="2">Uncharacterized protein</fullName>
    </submittedName>
</protein>
<dbReference type="PANTHER" id="PTHR34798:SF2">
    <property type="entry name" value="PROTEIN TIME FOR COFFEE"/>
    <property type="match status" value="1"/>
</dbReference>